<sequence length="76" mass="9281">MNIEDQFSLEHLLFKERKCRSCGIKKDLIEDFYLTRKTKKGHPSAYAYECKECTVKRVMESRKRRDPFQDWGYPDW</sequence>
<proteinExistence type="predicted"/>
<keyword evidence="1" id="KW-0378">Hydrolase</keyword>
<organism evidence="1 2">
    <name type="scientific">Synechococcus phage ACG-2014i</name>
    <dbReference type="NCBI Taxonomy" id="1493513"/>
    <lineage>
        <taxon>Viruses</taxon>
        <taxon>Duplodnaviria</taxon>
        <taxon>Heunggongvirae</taxon>
        <taxon>Uroviricota</taxon>
        <taxon>Caudoviricetes</taxon>
        <taxon>Pantevenvirales</taxon>
        <taxon>Kyanoviridae</taxon>
        <taxon>Chalconvirus</taxon>
        <taxon>Chalconvirus acg2014i</taxon>
    </lineage>
</organism>
<keyword evidence="1" id="KW-0255">Endonuclease</keyword>
<keyword evidence="1" id="KW-0540">Nuclease</keyword>
<protein>
    <submittedName>
        <fullName evidence="1">Endonuclease VII</fullName>
    </submittedName>
</protein>
<dbReference type="RefSeq" id="YP_009140891.1">
    <property type="nucleotide sequence ID" value="NC_027132.1"/>
</dbReference>
<evidence type="ECO:0000313" key="1">
    <source>
        <dbReference type="EMBL" id="AIX26823.1"/>
    </source>
</evidence>
<dbReference type="GeneID" id="24404949"/>
<dbReference type="KEGG" id="vg:24404949"/>
<accession>A0A0E3HFW4</accession>
<dbReference type="Proteomes" id="UP000033009">
    <property type="component" value="Segment"/>
</dbReference>
<name>A0A0E3HFW4_9CAUD</name>
<dbReference type="EMBL" id="KJ019082">
    <property type="protein sequence ID" value="AIX26823.1"/>
    <property type="molecule type" value="Genomic_DNA"/>
</dbReference>
<gene>
    <name evidence="1" type="ORF">Syn7803US120_102</name>
</gene>
<evidence type="ECO:0000313" key="2">
    <source>
        <dbReference type="Proteomes" id="UP000033009"/>
    </source>
</evidence>
<reference evidence="1 2" key="1">
    <citation type="submission" date="2013-12" db="EMBL/GenBank/DDBJ databases">
        <title>Ecological redundancy of diverse viral populations within a natural community.</title>
        <authorList>
            <person name="Gregory A.C."/>
            <person name="LaButti K."/>
            <person name="Copeland A."/>
            <person name="Woyke T."/>
            <person name="Sullivan M.B."/>
        </authorList>
    </citation>
    <scope>NUCLEOTIDE SEQUENCE [LARGE SCALE GENOMIC DNA]</scope>
    <source>
        <strain evidence="1">Syn7803US120</strain>
    </source>
</reference>
<dbReference type="GO" id="GO:0004519">
    <property type="term" value="F:endonuclease activity"/>
    <property type="evidence" value="ECO:0007669"/>
    <property type="project" value="UniProtKB-KW"/>
</dbReference>
<keyword evidence="2" id="KW-1185">Reference proteome</keyword>